<evidence type="ECO:0000313" key="3">
    <source>
        <dbReference type="EMBL" id="CCA69353.1"/>
    </source>
</evidence>
<feature type="transmembrane region" description="Helical" evidence="1">
    <location>
        <begin position="87"/>
        <end position="109"/>
    </location>
</feature>
<dbReference type="InterPro" id="IPR045340">
    <property type="entry name" value="DUF6533"/>
</dbReference>
<evidence type="ECO:0000313" key="4">
    <source>
        <dbReference type="Proteomes" id="UP000007148"/>
    </source>
</evidence>
<dbReference type="Pfam" id="PF20151">
    <property type="entry name" value="DUF6533"/>
    <property type="match status" value="1"/>
</dbReference>
<evidence type="ECO:0000259" key="2">
    <source>
        <dbReference type="Pfam" id="PF20151"/>
    </source>
</evidence>
<dbReference type="InParanoid" id="G4TDH6"/>
<dbReference type="OrthoDB" id="3341843at2759"/>
<feature type="transmembrane region" description="Helical" evidence="1">
    <location>
        <begin position="54"/>
        <end position="75"/>
    </location>
</feature>
<feature type="transmembrane region" description="Helical" evidence="1">
    <location>
        <begin position="121"/>
        <end position="144"/>
    </location>
</feature>
<keyword evidence="4" id="KW-1185">Reference proteome</keyword>
<name>G4TDH6_SERID</name>
<keyword evidence="1" id="KW-0812">Transmembrane</keyword>
<evidence type="ECO:0000256" key="1">
    <source>
        <dbReference type="SAM" id="Phobius"/>
    </source>
</evidence>
<dbReference type="HOGENOM" id="CLU_035509_1_0_1"/>
<organism evidence="3 4">
    <name type="scientific">Serendipita indica (strain DSM 11827)</name>
    <name type="common">Root endophyte fungus</name>
    <name type="synonym">Piriformospora indica</name>
    <dbReference type="NCBI Taxonomy" id="1109443"/>
    <lineage>
        <taxon>Eukaryota</taxon>
        <taxon>Fungi</taxon>
        <taxon>Dikarya</taxon>
        <taxon>Basidiomycota</taxon>
        <taxon>Agaricomycotina</taxon>
        <taxon>Agaricomycetes</taxon>
        <taxon>Sebacinales</taxon>
        <taxon>Serendipitaceae</taxon>
        <taxon>Serendipita</taxon>
    </lineage>
</organism>
<accession>G4TDH6</accession>
<gene>
    <name evidence="3" type="ORF">PIIN_03252</name>
</gene>
<dbReference type="Proteomes" id="UP000007148">
    <property type="component" value="Unassembled WGS sequence"/>
</dbReference>
<dbReference type="EMBL" id="CAFZ01000053">
    <property type="protein sequence ID" value="CCA69353.1"/>
    <property type="molecule type" value="Genomic_DNA"/>
</dbReference>
<sequence>MVSILDQLIDARKDIQLSRYLTIMSLAIITYDWVLGFSNELMLFSKSRFSLGKILYYFIRFLSFFGLSLMTYHISNFRSDFSRSMCVIFTWVWPLTLSFMMFLCYWLLTLRLIALYRSKSLVVYGSYAMLCLSFTATAICVVRVQLTYTKLVFYIEPLEICGLLSHGRDIATAFYPSLIFETTLTVVTAYRAWGDVRGQAGQQLVPLLVVLYRDGAIFYFIIVAVRAWNIYIFLTQPLTTMYLAISVMWAAFTILTTRAYLNLCEAAIVRQPEAAAVATVMTVLSHNHSYSQSHPPQQYSSHYNHVTSSASHHISGHHQVDESFELNGASIPAYHSTHPAVLRKLRSL</sequence>
<protein>
    <recommendedName>
        <fullName evidence="2">DUF6533 domain-containing protein</fullName>
    </recommendedName>
</protein>
<proteinExistence type="predicted"/>
<comment type="caution">
    <text evidence="3">The sequence shown here is derived from an EMBL/GenBank/DDBJ whole genome shotgun (WGS) entry which is preliminary data.</text>
</comment>
<reference evidence="3 4" key="1">
    <citation type="journal article" date="2011" name="PLoS Pathog.">
        <title>Endophytic Life Strategies Decoded by Genome and Transcriptome Analyses of the Mutualistic Root Symbiont Piriformospora indica.</title>
        <authorList>
            <person name="Zuccaro A."/>
            <person name="Lahrmann U."/>
            <person name="Guldener U."/>
            <person name="Langen G."/>
            <person name="Pfiffi S."/>
            <person name="Biedenkopf D."/>
            <person name="Wong P."/>
            <person name="Samans B."/>
            <person name="Grimm C."/>
            <person name="Basiewicz M."/>
            <person name="Murat C."/>
            <person name="Martin F."/>
            <person name="Kogel K.H."/>
        </authorList>
    </citation>
    <scope>NUCLEOTIDE SEQUENCE [LARGE SCALE GENOMIC DNA]</scope>
    <source>
        <strain evidence="3 4">DSM 11827</strain>
    </source>
</reference>
<feature type="transmembrane region" description="Helical" evidence="1">
    <location>
        <begin position="241"/>
        <end position="261"/>
    </location>
</feature>
<feature type="transmembrane region" description="Helical" evidence="1">
    <location>
        <begin position="216"/>
        <end position="234"/>
    </location>
</feature>
<keyword evidence="1" id="KW-0472">Membrane</keyword>
<keyword evidence="1" id="KW-1133">Transmembrane helix</keyword>
<dbReference type="AlphaFoldDB" id="G4TDH6"/>
<feature type="transmembrane region" description="Helical" evidence="1">
    <location>
        <begin position="20"/>
        <end position="42"/>
    </location>
</feature>
<feature type="domain" description="DUF6533" evidence="2">
    <location>
        <begin position="20"/>
        <end position="64"/>
    </location>
</feature>